<dbReference type="AlphaFoldDB" id="A0A7W4NIK2"/>
<dbReference type="Proteomes" id="UP000550787">
    <property type="component" value="Unassembled WGS sequence"/>
</dbReference>
<reference evidence="1 2" key="1">
    <citation type="submission" date="2020-04" db="EMBL/GenBank/DDBJ databases">
        <title>Description of novel Gluconacetobacter.</title>
        <authorList>
            <person name="Sombolestani A."/>
        </authorList>
    </citation>
    <scope>NUCLEOTIDE SEQUENCE [LARGE SCALE GENOMIC DNA]</scope>
    <source>
        <strain evidence="1 2">LMG 7603</strain>
    </source>
</reference>
<protein>
    <submittedName>
        <fullName evidence="1">Uncharacterized protein</fullName>
    </submittedName>
</protein>
<proteinExistence type="predicted"/>
<evidence type="ECO:0000313" key="2">
    <source>
        <dbReference type="Proteomes" id="UP000550787"/>
    </source>
</evidence>
<sequence length="190" mass="21116">MAAKTLLNNMRTQICMRLEDSETLEHFVTLTGKTYRGLVIENDFYETQGQREIELPDCQVPALDGAPISLQPAPPGLGIGGMRPAKLTDLRFILEHHTTGRESDNADAVTGSQQAAFWRQEDQEREMLGRGLEYKPVFETADVKMGSRFAIAYVQRAAGHSFDVVDLDIGDLSELADDSRADQEEVEEVA</sequence>
<dbReference type="EMBL" id="JABEQG010000080">
    <property type="protein sequence ID" value="MBB2158382.1"/>
    <property type="molecule type" value="Genomic_DNA"/>
</dbReference>
<name>A0A7W4NIK2_GLUDI</name>
<gene>
    <name evidence="1" type="ORF">HLH33_19160</name>
</gene>
<comment type="caution">
    <text evidence="1">The sequence shown here is derived from an EMBL/GenBank/DDBJ whole genome shotgun (WGS) entry which is preliminary data.</text>
</comment>
<accession>A0A7W4NIK2</accession>
<organism evidence="1 2">
    <name type="scientific">Gluconacetobacter diazotrophicus</name>
    <name type="common">Acetobacter diazotrophicus</name>
    <dbReference type="NCBI Taxonomy" id="33996"/>
    <lineage>
        <taxon>Bacteria</taxon>
        <taxon>Pseudomonadati</taxon>
        <taxon>Pseudomonadota</taxon>
        <taxon>Alphaproteobacteria</taxon>
        <taxon>Acetobacterales</taxon>
        <taxon>Acetobacteraceae</taxon>
        <taxon>Gluconacetobacter</taxon>
    </lineage>
</organism>
<evidence type="ECO:0000313" key="1">
    <source>
        <dbReference type="EMBL" id="MBB2158382.1"/>
    </source>
</evidence>